<dbReference type="EMBL" id="JAUKVY010000002">
    <property type="protein sequence ID" value="MDO1531501.1"/>
    <property type="molecule type" value="Genomic_DNA"/>
</dbReference>
<dbReference type="CDD" id="cd01298">
    <property type="entry name" value="ATZ_TRZ_like"/>
    <property type="match status" value="1"/>
</dbReference>
<dbReference type="SUPFAM" id="SSF51556">
    <property type="entry name" value="Metallo-dependent hydrolases"/>
    <property type="match status" value="1"/>
</dbReference>
<proteinExistence type="inferred from homology"/>
<protein>
    <submittedName>
        <fullName evidence="4">8-oxoguanine deaminase</fullName>
        <ecNumber evidence="4">3.5.4.32</ecNumber>
    </submittedName>
</protein>
<dbReference type="PANTHER" id="PTHR43794">
    <property type="entry name" value="AMINOHYDROLASE SSNA-RELATED"/>
    <property type="match status" value="1"/>
</dbReference>
<organism evidence="4 5">
    <name type="scientific">Variovorax ginsengisoli</name>
    <dbReference type="NCBI Taxonomy" id="363844"/>
    <lineage>
        <taxon>Bacteria</taxon>
        <taxon>Pseudomonadati</taxon>
        <taxon>Pseudomonadota</taxon>
        <taxon>Betaproteobacteria</taxon>
        <taxon>Burkholderiales</taxon>
        <taxon>Comamonadaceae</taxon>
        <taxon>Variovorax</taxon>
    </lineage>
</organism>
<dbReference type="GO" id="GO:0102127">
    <property type="term" value="F:8-oxoguanine deaminase activity"/>
    <property type="evidence" value="ECO:0007669"/>
    <property type="project" value="UniProtKB-EC"/>
</dbReference>
<dbReference type="InterPro" id="IPR032466">
    <property type="entry name" value="Metal_Hydrolase"/>
</dbReference>
<dbReference type="InterPro" id="IPR050287">
    <property type="entry name" value="MTA/SAH_deaminase"/>
</dbReference>
<evidence type="ECO:0000256" key="1">
    <source>
        <dbReference type="ARBA" id="ARBA00006745"/>
    </source>
</evidence>
<dbReference type="Pfam" id="PF01979">
    <property type="entry name" value="Amidohydro_1"/>
    <property type="match status" value="1"/>
</dbReference>
<dbReference type="PANTHER" id="PTHR43794:SF11">
    <property type="entry name" value="AMIDOHYDROLASE-RELATED DOMAIN-CONTAINING PROTEIN"/>
    <property type="match status" value="1"/>
</dbReference>
<feature type="domain" description="Amidohydrolase-related" evidence="3">
    <location>
        <begin position="72"/>
        <end position="434"/>
    </location>
</feature>
<dbReference type="RefSeq" id="WP_301804391.1">
    <property type="nucleotide sequence ID" value="NZ_JAUJZH010000002.1"/>
</dbReference>
<dbReference type="EC" id="3.5.4.32" evidence="4"/>
<dbReference type="Proteomes" id="UP001169027">
    <property type="component" value="Unassembled WGS sequence"/>
</dbReference>
<sequence>MNAAATPPRPLILRHADMLVTMDAARREIPDGAVVTEGPAIAWVGATAELPPVYAEALARGQAEAIDLRGHVVMPGLVNTHHHMYQSLTRAVPEAQDAELFGWLTNLYLLWARLTPEMIRVSTRIAMAELMLSGCTTSSDHLYLFPNGARLDDSIEAADAMGMRFHAARGSMSVGRSLGGLPPDEVVESEDAILRDSERLIDRWHDPSRHAMRRIVLAPCSPFSVSRDLMRLSAELARERGVSLHTHLAENDNDIAYSREKFGMTPAEYAEDLGWVGRDVWHAHCVKLDAAGIALFGRTGTGVAHCPCSNMRLASGIAPIGAMRRAGVPVGLGVDGSASNDGAHLLGEARQAMLLQRVGFGPAAMTAREALEIATLGGARVLGRDDIGALAPGMSADIVAFDLRGVGHAGAGHDPVAALVFCQPGVAALSVIDGRVRIRDGRFADLDLAPLLARHRELARTLYEQARHPHLS</sequence>
<dbReference type="InterPro" id="IPR011059">
    <property type="entry name" value="Metal-dep_hydrolase_composite"/>
</dbReference>
<comment type="caution">
    <text evidence="4">The sequence shown here is derived from an EMBL/GenBank/DDBJ whole genome shotgun (WGS) entry which is preliminary data.</text>
</comment>
<dbReference type="Gene3D" id="2.30.40.10">
    <property type="entry name" value="Urease, subunit C, domain 1"/>
    <property type="match status" value="1"/>
</dbReference>
<evidence type="ECO:0000313" key="4">
    <source>
        <dbReference type="EMBL" id="MDO1531501.1"/>
    </source>
</evidence>
<accession>A0ABT8S2B4</accession>
<dbReference type="NCBIfam" id="NF006055">
    <property type="entry name" value="PRK08203.1"/>
    <property type="match status" value="1"/>
</dbReference>
<dbReference type="InterPro" id="IPR006680">
    <property type="entry name" value="Amidohydro-rel"/>
</dbReference>
<reference evidence="4" key="1">
    <citation type="submission" date="2023-06" db="EMBL/GenBank/DDBJ databases">
        <authorList>
            <person name="Jiang Y."/>
            <person name="Liu Q."/>
        </authorList>
    </citation>
    <scope>NUCLEOTIDE SEQUENCE</scope>
    <source>
        <strain evidence="4">CGMCC 1.12090</strain>
    </source>
</reference>
<evidence type="ECO:0000313" key="5">
    <source>
        <dbReference type="Proteomes" id="UP001169027"/>
    </source>
</evidence>
<evidence type="ECO:0000256" key="2">
    <source>
        <dbReference type="ARBA" id="ARBA00022801"/>
    </source>
</evidence>
<name>A0ABT8S2B4_9BURK</name>
<dbReference type="Gene3D" id="3.20.20.140">
    <property type="entry name" value="Metal-dependent hydrolases"/>
    <property type="match status" value="1"/>
</dbReference>
<comment type="similarity">
    <text evidence="1">Belongs to the metallo-dependent hydrolases superfamily. ATZ/TRZ family.</text>
</comment>
<keyword evidence="5" id="KW-1185">Reference proteome</keyword>
<gene>
    <name evidence="4" type="ORF">Q2T77_04295</name>
</gene>
<dbReference type="SUPFAM" id="SSF51338">
    <property type="entry name" value="Composite domain of metallo-dependent hydrolases"/>
    <property type="match status" value="1"/>
</dbReference>
<keyword evidence="2 4" id="KW-0378">Hydrolase</keyword>
<evidence type="ECO:0000259" key="3">
    <source>
        <dbReference type="Pfam" id="PF01979"/>
    </source>
</evidence>